<reference evidence="2" key="1">
    <citation type="journal article" date="2025" name="Aquaculture">
        <title>Assessment of the bioflocculant production and safety properties of Metabacillus hrfriensis sp. nov. based on phenotypic and whole-genome sequencing analysis.</title>
        <authorList>
            <person name="Zhang R."/>
            <person name="Zhao Z."/>
            <person name="Luo L."/>
            <person name="Wang S."/>
            <person name="Guo K."/>
            <person name="Xu W."/>
        </authorList>
    </citation>
    <scope>NUCLEOTIDE SEQUENCE [LARGE SCALE GENOMIC DNA]</scope>
    <source>
        <strain evidence="2">CT-WN-B3</strain>
    </source>
</reference>
<evidence type="ECO:0000313" key="1">
    <source>
        <dbReference type="EMBL" id="WHZ59375.1"/>
    </source>
</evidence>
<accession>A0ACD4RFQ9</accession>
<evidence type="ECO:0000313" key="2">
    <source>
        <dbReference type="Proteomes" id="UP001226091"/>
    </source>
</evidence>
<proteinExistence type="predicted"/>
<sequence length="233" mass="25869">MKRKWVIISVFVIIGVIGIIGIASAMKGDVKVTEAEARNLIEAHYTGTIKKISLTKSNGKDVYHVRLEEKTGLYTLEVDAGTGNIQNLQQVKKEYPEREEKPALSEAEAKKLAEEIYSGNVQGLTLKDKIYSITVLTKTEEIKLEMNADSGKITSEDKSSIEKNTKQVKLTEEQAKKIALAEVNGEIEDIDLEEEDDSVFYEVEIDSGQQEATIQVDAFTGKILSVAIENEED</sequence>
<gene>
    <name evidence="1" type="ORF">QLQ22_08645</name>
</gene>
<name>A0ACD4RFQ9_9BACI</name>
<organism evidence="1 2">
    <name type="scientific">Metabacillus hrfriensis</name>
    <dbReference type="NCBI Taxonomy" id="3048891"/>
    <lineage>
        <taxon>Bacteria</taxon>
        <taxon>Bacillati</taxon>
        <taxon>Bacillota</taxon>
        <taxon>Bacilli</taxon>
        <taxon>Bacillales</taxon>
        <taxon>Bacillaceae</taxon>
        <taxon>Metabacillus</taxon>
    </lineage>
</organism>
<dbReference type="Proteomes" id="UP001226091">
    <property type="component" value="Chromosome"/>
</dbReference>
<protein>
    <submittedName>
        <fullName evidence="1">PepSY domain-containing protein</fullName>
    </submittedName>
</protein>
<dbReference type="EMBL" id="CP126116">
    <property type="protein sequence ID" value="WHZ59375.1"/>
    <property type="molecule type" value="Genomic_DNA"/>
</dbReference>
<keyword evidence="2" id="KW-1185">Reference proteome</keyword>